<feature type="compositionally biased region" description="Polar residues" evidence="2">
    <location>
        <begin position="520"/>
        <end position="548"/>
    </location>
</feature>
<evidence type="ECO:0000256" key="1">
    <source>
        <dbReference type="SAM" id="Coils"/>
    </source>
</evidence>
<reference evidence="3 4" key="1">
    <citation type="journal article" date="2019" name="Nat. Ecol. Evol.">
        <title>Megaphylogeny resolves global patterns of mushroom evolution.</title>
        <authorList>
            <person name="Varga T."/>
            <person name="Krizsan K."/>
            <person name="Foldi C."/>
            <person name="Dima B."/>
            <person name="Sanchez-Garcia M."/>
            <person name="Sanchez-Ramirez S."/>
            <person name="Szollosi G.J."/>
            <person name="Szarkandi J.G."/>
            <person name="Papp V."/>
            <person name="Albert L."/>
            <person name="Andreopoulos W."/>
            <person name="Angelini C."/>
            <person name="Antonin V."/>
            <person name="Barry K.W."/>
            <person name="Bougher N.L."/>
            <person name="Buchanan P."/>
            <person name="Buyck B."/>
            <person name="Bense V."/>
            <person name="Catcheside P."/>
            <person name="Chovatia M."/>
            <person name="Cooper J."/>
            <person name="Damon W."/>
            <person name="Desjardin D."/>
            <person name="Finy P."/>
            <person name="Geml J."/>
            <person name="Haridas S."/>
            <person name="Hughes K."/>
            <person name="Justo A."/>
            <person name="Karasinski D."/>
            <person name="Kautmanova I."/>
            <person name="Kiss B."/>
            <person name="Kocsube S."/>
            <person name="Kotiranta H."/>
            <person name="LaButti K.M."/>
            <person name="Lechner B.E."/>
            <person name="Liimatainen K."/>
            <person name="Lipzen A."/>
            <person name="Lukacs Z."/>
            <person name="Mihaltcheva S."/>
            <person name="Morgado L.N."/>
            <person name="Niskanen T."/>
            <person name="Noordeloos M.E."/>
            <person name="Ohm R.A."/>
            <person name="Ortiz-Santana B."/>
            <person name="Ovrebo C."/>
            <person name="Racz N."/>
            <person name="Riley R."/>
            <person name="Savchenko A."/>
            <person name="Shiryaev A."/>
            <person name="Soop K."/>
            <person name="Spirin V."/>
            <person name="Szebenyi C."/>
            <person name="Tomsovsky M."/>
            <person name="Tulloss R.E."/>
            <person name="Uehling J."/>
            <person name="Grigoriev I.V."/>
            <person name="Vagvolgyi C."/>
            <person name="Papp T."/>
            <person name="Martin F.M."/>
            <person name="Miettinen O."/>
            <person name="Hibbett D.S."/>
            <person name="Nagy L.G."/>
        </authorList>
    </citation>
    <scope>NUCLEOTIDE SEQUENCE [LARGE SCALE GENOMIC DNA]</scope>
    <source>
        <strain evidence="3 4">HHB13444</strain>
    </source>
</reference>
<feature type="compositionally biased region" description="Low complexity" evidence="2">
    <location>
        <begin position="42"/>
        <end position="51"/>
    </location>
</feature>
<gene>
    <name evidence="3" type="ORF">K466DRAFT_533199</name>
</gene>
<feature type="region of interest" description="Disordered" evidence="2">
    <location>
        <begin position="494"/>
        <end position="548"/>
    </location>
</feature>
<evidence type="ECO:0000313" key="4">
    <source>
        <dbReference type="Proteomes" id="UP000308197"/>
    </source>
</evidence>
<feature type="compositionally biased region" description="Low complexity" evidence="2">
    <location>
        <begin position="350"/>
        <end position="363"/>
    </location>
</feature>
<feature type="compositionally biased region" description="Basic and acidic residues" evidence="2">
    <location>
        <begin position="32"/>
        <end position="41"/>
    </location>
</feature>
<feature type="compositionally biased region" description="Low complexity" evidence="2">
    <location>
        <begin position="494"/>
        <end position="512"/>
    </location>
</feature>
<dbReference type="InParanoid" id="A0A5C3NUH6"/>
<dbReference type="AlphaFoldDB" id="A0A5C3NUH6"/>
<feature type="compositionally biased region" description="Polar residues" evidence="2">
    <location>
        <begin position="379"/>
        <end position="402"/>
    </location>
</feature>
<keyword evidence="1" id="KW-0175">Coiled coil</keyword>
<feature type="coiled-coil region" evidence="1">
    <location>
        <begin position="259"/>
        <end position="286"/>
    </location>
</feature>
<feature type="compositionally biased region" description="Acidic residues" evidence="2">
    <location>
        <begin position="127"/>
        <end position="136"/>
    </location>
</feature>
<feature type="region of interest" description="Disordered" evidence="2">
    <location>
        <begin position="568"/>
        <end position="589"/>
    </location>
</feature>
<dbReference type="STRING" id="1314778.A0A5C3NUH6"/>
<evidence type="ECO:0000313" key="3">
    <source>
        <dbReference type="EMBL" id="TFK80217.1"/>
    </source>
</evidence>
<feature type="compositionally biased region" description="Basic residues" evidence="2">
    <location>
        <begin position="11"/>
        <end position="31"/>
    </location>
</feature>
<keyword evidence="4" id="KW-1185">Reference proteome</keyword>
<evidence type="ECO:0000256" key="2">
    <source>
        <dbReference type="SAM" id="MobiDB-lite"/>
    </source>
</evidence>
<sequence>MPRLATDSSSSRRHNHQAVSGHHHSRLHTRSTRVDLLKRGESSSTSSAESSDPVDNCYDQNQASSSRTRWNARTSGNPYASRLLSKHGPAESEDLEEVHMHLSSAQERSADDEDKEQRLERAVSSEDGVDGGVEGDENGKADALRGQPEVGPDATMRDESKKKRTKARANANETVVTTAPDALALPPQDLLVSISRIAKLTDSLTSGASANDPTALPRWVQEAFKSDGLASSPEQWRADVLQSIRRVEGMLGRMVSEQLKVGQAEIEALREETARLEVRVRAVVEQQEMERLTRGAPMETVLQAGTSFRDSDNILPGSAPDSNSCPSDSDTEPDAEDHSLLKSKGVHVGPTATASSPSSTSSIPAPPVECTPSPESEAHAQSSGAPSSTNQSATCSYASKNLNVPPEPPEDPVDYLTKHPWSMLEVFLLLEVVAHFPAAEHGWTFVAEAYNNILITRPLQEWFSQQTAISNQEEAKMKTLLQKMNAEARRLCTPPTASAAPAKTPAAAPGAKGNVGASATFGSTEATSRAKSATHTTGATSPASSNPTGIITVAAKDAQIVTRLPFPLDDRSPASGPPSSQCIVPFPRRRPPFTLPSADAREFTRIMQSAAADVRPPSTESRAAMLSLYSSTKSRFSTRTSWDCWHRWCTPWVVQATPTEKPGQSPSVVVADYIVGNLGAPCGTSAMMRTSMFEYRPVPGTYPDAPGVQHRVTASRGLLVRQRAWEGRRWPDH</sequence>
<feature type="compositionally biased region" description="Basic and acidic residues" evidence="2">
    <location>
        <begin position="115"/>
        <end position="124"/>
    </location>
</feature>
<feature type="compositionally biased region" description="Polar residues" evidence="2">
    <location>
        <begin position="58"/>
        <end position="78"/>
    </location>
</feature>
<name>A0A5C3NUH6_9APHY</name>
<organism evidence="3 4">
    <name type="scientific">Polyporus arcularius HHB13444</name>
    <dbReference type="NCBI Taxonomy" id="1314778"/>
    <lineage>
        <taxon>Eukaryota</taxon>
        <taxon>Fungi</taxon>
        <taxon>Dikarya</taxon>
        <taxon>Basidiomycota</taxon>
        <taxon>Agaricomycotina</taxon>
        <taxon>Agaricomycetes</taxon>
        <taxon>Polyporales</taxon>
        <taxon>Polyporaceae</taxon>
        <taxon>Polyporus</taxon>
    </lineage>
</organism>
<accession>A0A5C3NUH6</accession>
<dbReference type="Proteomes" id="UP000308197">
    <property type="component" value="Unassembled WGS sequence"/>
</dbReference>
<dbReference type="EMBL" id="ML211821">
    <property type="protein sequence ID" value="TFK80217.1"/>
    <property type="molecule type" value="Genomic_DNA"/>
</dbReference>
<protein>
    <submittedName>
        <fullName evidence="3">Uncharacterized protein</fullName>
    </submittedName>
</protein>
<feature type="region of interest" description="Disordered" evidence="2">
    <location>
        <begin position="1"/>
        <end position="171"/>
    </location>
</feature>
<feature type="region of interest" description="Disordered" evidence="2">
    <location>
        <begin position="308"/>
        <end position="411"/>
    </location>
</feature>
<proteinExistence type="predicted"/>